<dbReference type="InterPro" id="IPR009163">
    <property type="entry name" value="Ap4A_phos1/2"/>
</dbReference>
<sequence>MDELSEDNLIRVFDELVEEGVIVYEPHQVIERDFGGYQVEFRICPSLTKKPHKVGAKLDPAFNKTEKWGPGSDMYSIDDRLEVARPNNNTHVLTLNLFCVDRPQLVMLTQDSYRRQHEPLDIDDFKAVLEIAVPLQNMYFIYNCSEAAGCSRVHKHLQGLRGPPRAFQQLLQADKSKDKIAVPFQYFIHHFEHRFEDIAASDMLAKYESLFEQARNALGLEKGVVCPHNVVLWKGWMIVIPRRKGAHGKASANAAGMLGSFWVPDRSLLDAYAVLNPREVLEELGVPW</sequence>
<dbReference type="Proteomes" id="UP000700596">
    <property type="component" value="Unassembled WGS sequence"/>
</dbReference>
<dbReference type="GO" id="GO:0003877">
    <property type="term" value="F:ATP:ADP adenylyltransferase activity"/>
    <property type="evidence" value="ECO:0007669"/>
    <property type="project" value="InterPro"/>
</dbReference>
<feature type="domain" description="ATP adenylyltransferase C-terminal" evidence="1">
    <location>
        <begin position="181"/>
        <end position="287"/>
    </location>
</feature>
<dbReference type="EMBL" id="JAGMWT010000022">
    <property type="protein sequence ID" value="KAH7112207.1"/>
    <property type="molecule type" value="Genomic_DNA"/>
</dbReference>
<dbReference type="GO" id="GO:0009117">
    <property type="term" value="P:nucleotide metabolic process"/>
    <property type="evidence" value="ECO:0007669"/>
    <property type="project" value="InterPro"/>
</dbReference>
<dbReference type="SUPFAM" id="SSF54197">
    <property type="entry name" value="HIT-like"/>
    <property type="match status" value="1"/>
</dbReference>
<name>A0A9P9D491_9PLEO</name>
<evidence type="ECO:0000259" key="1">
    <source>
        <dbReference type="Pfam" id="PF09830"/>
    </source>
</evidence>
<dbReference type="PANTHER" id="PTHR38420">
    <property type="entry name" value="AP-4-A PHOSPHORYLASE II"/>
    <property type="match status" value="1"/>
</dbReference>
<organism evidence="3 4">
    <name type="scientific">Dendryphion nanum</name>
    <dbReference type="NCBI Taxonomy" id="256645"/>
    <lineage>
        <taxon>Eukaryota</taxon>
        <taxon>Fungi</taxon>
        <taxon>Dikarya</taxon>
        <taxon>Ascomycota</taxon>
        <taxon>Pezizomycotina</taxon>
        <taxon>Dothideomycetes</taxon>
        <taxon>Pleosporomycetidae</taxon>
        <taxon>Pleosporales</taxon>
        <taxon>Torulaceae</taxon>
        <taxon>Dendryphion</taxon>
    </lineage>
</organism>
<evidence type="ECO:0008006" key="5">
    <source>
        <dbReference type="Google" id="ProtNLM"/>
    </source>
</evidence>
<dbReference type="PANTHER" id="PTHR38420:SF1">
    <property type="entry name" value="PUTATIVE (AFU_ORTHOLOGUE AFUA_5G14690)-RELATED"/>
    <property type="match status" value="1"/>
</dbReference>
<comment type="caution">
    <text evidence="3">The sequence shown here is derived from an EMBL/GenBank/DDBJ whole genome shotgun (WGS) entry which is preliminary data.</text>
</comment>
<gene>
    <name evidence="3" type="ORF">B0J11DRAFT_542889</name>
</gene>
<keyword evidence="4" id="KW-1185">Reference proteome</keyword>
<evidence type="ECO:0000313" key="4">
    <source>
        <dbReference type="Proteomes" id="UP000700596"/>
    </source>
</evidence>
<feature type="domain" description="Ap4A phosphorylase 1/2 N-terminal" evidence="2">
    <location>
        <begin position="77"/>
        <end position="159"/>
    </location>
</feature>
<dbReference type="InterPro" id="IPR019200">
    <property type="entry name" value="ATP_adenylylTrfase_C"/>
</dbReference>
<evidence type="ECO:0000313" key="3">
    <source>
        <dbReference type="EMBL" id="KAH7112207.1"/>
    </source>
</evidence>
<dbReference type="Pfam" id="PF09830">
    <property type="entry name" value="ATP_transf"/>
    <property type="match status" value="1"/>
</dbReference>
<dbReference type="InterPro" id="IPR045759">
    <property type="entry name" value="Ap4A_phos1/2_N"/>
</dbReference>
<dbReference type="OrthoDB" id="10267950at2759"/>
<accession>A0A9P9D491</accession>
<dbReference type="Gene3D" id="3.30.428.70">
    <property type="match status" value="1"/>
</dbReference>
<reference evidence="3" key="1">
    <citation type="journal article" date="2021" name="Nat. Commun.">
        <title>Genetic determinants of endophytism in the Arabidopsis root mycobiome.</title>
        <authorList>
            <person name="Mesny F."/>
            <person name="Miyauchi S."/>
            <person name="Thiergart T."/>
            <person name="Pickel B."/>
            <person name="Atanasova L."/>
            <person name="Karlsson M."/>
            <person name="Huettel B."/>
            <person name="Barry K.W."/>
            <person name="Haridas S."/>
            <person name="Chen C."/>
            <person name="Bauer D."/>
            <person name="Andreopoulos W."/>
            <person name="Pangilinan J."/>
            <person name="LaButti K."/>
            <person name="Riley R."/>
            <person name="Lipzen A."/>
            <person name="Clum A."/>
            <person name="Drula E."/>
            <person name="Henrissat B."/>
            <person name="Kohler A."/>
            <person name="Grigoriev I.V."/>
            <person name="Martin F.M."/>
            <person name="Hacquard S."/>
        </authorList>
    </citation>
    <scope>NUCLEOTIDE SEQUENCE</scope>
    <source>
        <strain evidence="3">MPI-CAGE-CH-0243</strain>
    </source>
</reference>
<dbReference type="InterPro" id="IPR036265">
    <property type="entry name" value="HIT-like_sf"/>
</dbReference>
<protein>
    <recommendedName>
        <fullName evidence="5">ATP adenylyltransferase</fullName>
    </recommendedName>
</protein>
<dbReference type="GO" id="GO:0005524">
    <property type="term" value="F:ATP binding"/>
    <property type="evidence" value="ECO:0007669"/>
    <property type="project" value="InterPro"/>
</dbReference>
<dbReference type="AlphaFoldDB" id="A0A9P9D491"/>
<dbReference type="Pfam" id="PF19327">
    <property type="entry name" value="Ap4A_phos_N"/>
    <property type="match status" value="1"/>
</dbReference>
<evidence type="ECO:0000259" key="2">
    <source>
        <dbReference type="Pfam" id="PF19327"/>
    </source>
</evidence>
<dbReference type="InterPro" id="IPR043171">
    <property type="entry name" value="Ap4A_phos1/2-like"/>
</dbReference>
<proteinExistence type="predicted"/>